<feature type="domain" description="Solute-binding protein family 3/N-terminal" evidence="4">
    <location>
        <begin position="40"/>
        <end position="267"/>
    </location>
</feature>
<proteinExistence type="predicted"/>
<accession>C7P8T7</accession>
<evidence type="ECO:0000313" key="6">
    <source>
        <dbReference type="Proteomes" id="UP000001495"/>
    </source>
</evidence>
<dbReference type="Pfam" id="PF13531">
    <property type="entry name" value="SBP_bac_11"/>
    <property type="match status" value="1"/>
</dbReference>
<dbReference type="InterPro" id="IPR050682">
    <property type="entry name" value="ModA/WtpA"/>
</dbReference>
<dbReference type="STRING" id="573064.Mefer_1160"/>
<name>C7P8T7_METFA</name>
<dbReference type="SMART" id="SM00062">
    <property type="entry name" value="PBPb"/>
    <property type="match status" value="1"/>
</dbReference>
<dbReference type="InterPro" id="IPR001638">
    <property type="entry name" value="Solute-binding_3/MltF_N"/>
</dbReference>
<evidence type="ECO:0000256" key="1">
    <source>
        <dbReference type="ARBA" id="ARBA00022505"/>
    </source>
</evidence>
<evidence type="ECO:0000256" key="2">
    <source>
        <dbReference type="ARBA" id="ARBA00022723"/>
    </source>
</evidence>
<keyword evidence="2" id="KW-0479">Metal-binding</keyword>
<dbReference type="PANTHER" id="PTHR30632">
    <property type="entry name" value="MOLYBDATE-BINDING PERIPLASMIC PROTEIN"/>
    <property type="match status" value="1"/>
</dbReference>
<dbReference type="KEGG" id="mfe:Mefer_1160"/>
<organism evidence="5 6">
    <name type="scientific">Methanocaldococcus fervens (strain DSM 4213 / JCM 15782 / AG86)</name>
    <name type="common">Methanococcus fervens</name>
    <dbReference type="NCBI Taxonomy" id="573064"/>
    <lineage>
        <taxon>Archaea</taxon>
        <taxon>Methanobacteriati</taxon>
        <taxon>Methanobacteriota</taxon>
        <taxon>Methanomada group</taxon>
        <taxon>Methanococci</taxon>
        <taxon>Methanococcales</taxon>
        <taxon>Methanocaldococcaceae</taxon>
        <taxon>Methanocaldococcus</taxon>
    </lineage>
</organism>
<dbReference type="Gene3D" id="3.40.190.10">
    <property type="entry name" value="Periplasmic binding protein-like II"/>
    <property type="match status" value="2"/>
</dbReference>
<dbReference type="FunFam" id="3.40.190.10:FF:000035">
    <property type="entry name" value="Molybdate ABC transporter substrate-binding protein"/>
    <property type="match status" value="1"/>
</dbReference>
<sequence>MNGKIYLLISSMLIFGVLCGCLNENEEIQKNKPYEGKTITVLCGAGLMKPMNELIQNFENKTGAKVEVHYGGSAELFGILTTTGGDVFIPGAYKYTEDAMKKELILKETVKNITYHIPVIAVPKGNPKNIKNLEDLAKPGVRVVIGDPNACAIGKVSKKILEKNQLWENVSKNIIVKTPTVSQLLIYITTNQADAAIIWEDMVTWAEGKGKIDVVRIPKEKNIIKTIPTAVTIYAKKDGNLEVAKAFNDYISSDEAKEIWKKWGFIPCNQ</sequence>
<dbReference type="CDD" id="cd13517">
    <property type="entry name" value="PBP2_ModA3_like"/>
    <property type="match status" value="1"/>
</dbReference>
<keyword evidence="6" id="KW-1185">Reference proteome</keyword>
<dbReference type="PANTHER" id="PTHR30632:SF0">
    <property type="entry name" value="SULFATE-BINDING PROTEIN"/>
    <property type="match status" value="1"/>
</dbReference>
<dbReference type="PIRSF" id="PIRSF004846">
    <property type="entry name" value="ModA"/>
    <property type="match status" value="1"/>
</dbReference>
<evidence type="ECO:0000313" key="5">
    <source>
        <dbReference type="EMBL" id="ACV24969.1"/>
    </source>
</evidence>
<keyword evidence="3" id="KW-0732">Signal</keyword>
<dbReference type="Proteomes" id="UP000001495">
    <property type="component" value="Chromosome"/>
</dbReference>
<dbReference type="eggNOG" id="arCOG00219">
    <property type="taxonomic scope" value="Archaea"/>
</dbReference>
<protein>
    <submittedName>
        <fullName evidence="5">Molybdenum ABC transporter, periplasmic molybdate-binding protein</fullName>
    </submittedName>
</protein>
<dbReference type="GO" id="GO:0046872">
    <property type="term" value="F:metal ion binding"/>
    <property type="evidence" value="ECO:0007669"/>
    <property type="project" value="UniProtKB-KW"/>
</dbReference>
<dbReference type="HOGENOM" id="CLU_065520_2_0_2"/>
<dbReference type="PROSITE" id="PS51257">
    <property type="entry name" value="PROKAR_LIPOPROTEIN"/>
    <property type="match status" value="1"/>
</dbReference>
<gene>
    <name evidence="5" type="ordered locus">Mefer_1160</name>
</gene>
<dbReference type="NCBIfam" id="TIGR01256">
    <property type="entry name" value="modA"/>
    <property type="match status" value="1"/>
</dbReference>
<dbReference type="EMBL" id="CP001696">
    <property type="protein sequence ID" value="ACV24969.1"/>
    <property type="molecule type" value="Genomic_DNA"/>
</dbReference>
<dbReference type="GO" id="GO:0030973">
    <property type="term" value="F:molybdate ion binding"/>
    <property type="evidence" value="ECO:0007669"/>
    <property type="project" value="TreeGrafter"/>
</dbReference>
<dbReference type="GO" id="GO:0015689">
    <property type="term" value="P:molybdate ion transport"/>
    <property type="evidence" value="ECO:0007669"/>
    <property type="project" value="InterPro"/>
</dbReference>
<keyword evidence="1" id="KW-0500">Molybdenum</keyword>
<dbReference type="InterPro" id="IPR005950">
    <property type="entry name" value="ModA"/>
</dbReference>
<reference evidence="5" key="1">
    <citation type="submission" date="2009-08" db="EMBL/GenBank/DDBJ databases">
        <title>Complete sequence of chromosome of Methanocaldococcus fervens AG86.</title>
        <authorList>
            <consortium name="US DOE Joint Genome Institute"/>
            <person name="Lucas S."/>
            <person name="Copeland A."/>
            <person name="Lapidus A."/>
            <person name="Glavina del Rio T."/>
            <person name="Tice H."/>
            <person name="Bruce D."/>
            <person name="Goodwin L."/>
            <person name="Pitluck S."/>
            <person name="Chertkov O."/>
            <person name="Detter J.C."/>
            <person name="Han C."/>
            <person name="Tapia R."/>
            <person name="Larimer F."/>
            <person name="Land M."/>
            <person name="Hauser L."/>
            <person name="Kyrpides N."/>
            <person name="Ovchinnikova G."/>
            <person name="Lupa-Sieprawska M."/>
            <person name="Whitman W.B."/>
        </authorList>
    </citation>
    <scope>NUCLEOTIDE SEQUENCE [LARGE SCALE GENOMIC DNA]</scope>
    <source>
        <strain evidence="5">AG86</strain>
    </source>
</reference>
<evidence type="ECO:0000256" key="3">
    <source>
        <dbReference type="ARBA" id="ARBA00022729"/>
    </source>
</evidence>
<dbReference type="SUPFAM" id="SSF53850">
    <property type="entry name" value="Periplasmic binding protein-like II"/>
    <property type="match status" value="1"/>
</dbReference>
<evidence type="ECO:0000259" key="4">
    <source>
        <dbReference type="SMART" id="SM00062"/>
    </source>
</evidence>
<dbReference type="AlphaFoldDB" id="C7P8T7"/>